<evidence type="ECO:0000256" key="1">
    <source>
        <dbReference type="ARBA" id="ARBA00006328"/>
    </source>
</evidence>
<dbReference type="AlphaFoldDB" id="A0A8E2ED43"/>
<name>A0A8E2ED43_9PEZI</name>
<feature type="domain" description="NmrA-like" evidence="3">
    <location>
        <begin position="5"/>
        <end position="132"/>
    </location>
</feature>
<proteinExistence type="inferred from homology"/>
<dbReference type="PANTHER" id="PTHR42748">
    <property type="entry name" value="NITROGEN METABOLITE REPRESSION PROTEIN NMRA FAMILY MEMBER"/>
    <property type="match status" value="1"/>
</dbReference>
<reference evidence="4 5" key="1">
    <citation type="journal article" date="2016" name="Nat. Commun.">
        <title>Ectomycorrhizal ecology is imprinted in the genome of the dominant symbiotic fungus Cenococcum geophilum.</title>
        <authorList>
            <consortium name="DOE Joint Genome Institute"/>
            <person name="Peter M."/>
            <person name="Kohler A."/>
            <person name="Ohm R.A."/>
            <person name="Kuo A."/>
            <person name="Krutzmann J."/>
            <person name="Morin E."/>
            <person name="Arend M."/>
            <person name="Barry K.W."/>
            <person name="Binder M."/>
            <person name="Choi C."/>
            <person name="Clum A."/>
            <person name="Copeland A."/>
            <person name="Grisel N."/>
            <person name="Haridas S."/>
            <person name="Kipfer T."/>
            <person name="LaButti K."/>
            <person name="Lindquist E."/>
            <person name="Lipzen A."/>
            <person name="Maire R."/>
            <person name="Meier B."/>
            <person name="Mihaltcheva S."/>
            <person name="Molinier V."/>
            <person name="Murat C."/>
            <person name="Poggeler S."/>
            <person name="Quandt C.A."/>
            <person name="Sperisen C."/>
            <person name="Tritt A."/>
            <person name="Tisserant E."/>
            <person name="Crous P.W."/>
            <person name="Henrissat B."/>
            <person name="Nehls U."/>
            <person name="Egli S."/>
            <person name="Spatafora J.W."/>
            <person name="Grigoriev I.V."/>
            <person name="Martin F.M."/>
        </authorList>
    </citation>
    <scope>NUCLEOTIDE SEQUENCE [LARGE SCALE GENOMIC DNA]</scope>
    <source>
        <strain evidence="4 5">CBS 459.81</strain>
    </source>
</reference>
<dbReference type="InterPro" id="IPR008030">
    <property type="entry name" value="NmrA-like"/>
</dbReference>
<dbReference type="InterPro" id="IPR036291">
    <property type="entry name" value="NAD(P)-bd_dom_sf"/>
</dbReference>
<dbReference type="Gene3D" id="3.40.50.720">
    <property type="entry name" value="NAD(P)-binding Rossmann-like Domain"/>
    <property type="match status" value="1"/>
</dbReference>
<protein>
    <submittedName>
        <fullName evidence="4">NAD(P)-binding protein</fullName>
    </submittedName>
</protein>
<keyword evidence="5" id="KW-1185">Reference proteome</keyword>
<evidence type="ECO:0000313" key="5">
    <source>
        <dbReference type="Proteomes" id="UP000250266"/>
    </source>
</evidence>
<dbReference type="OrthoDB" id="300709at2759"/>
<dbReference type="PANTHER" id="PTHR42748:SF7">
    <property type="entry name" value="NMRA LIKE REDOX SENSOR 1-RELATED"/>
    <property type="match status" value="1"/>
</dbReference>
<organism evidence="4 5">
    <name type="scientific">Lepidopterella palustris CBS 459.81</name>
    <dbReference type="NCBI Taxonomy" id="1314670"/>
    <lineage>
        <taxon>Eukaryota</taxon>
        <taxon>Fungi</taxon>
        <taxon>Dikarya</taxon>
        <taxon>Ascomycota</taxon>
        <taxon>Pezizomycotina</taxon>
        <taxon>Dothideomycetes</taxon>
        <taxon>Pleosporomycetidae</taxon>
        <taxon>Mytilinidiales</taxon>
        <taxon>Argynnaceae</taxon>
        <taxon>Lepidopterella</taxon>
    </lineage>
</organism>
<evidence type="ECO:0000256" key="2">
    <source>
        <dbReference type="ARBA" id="ARBA00022857"/>
    </source>
</evidence>
<dbReference type="SUPFAM" id="SSF51735">
    <property type="entry name" value="NAD(P)-binding Rossmann-fold domains"/>
    <property type="match status" value="1"/>
</dbReference>
<dbReference type="Pfam" id="PF05368">
    <property type="entry name" value="NmrA"/>
    <property type="match status" value="1"/>
</dbReference>
<dbReference type="InterPro" id="IPR051164">
    <property type="entry name" value="NmrA-like_oxidored"/>
</dbReference>
<dbReference type="Proteomes" id="UP000250266">
    <property type="component" value="Unassembled WGS sequence"/>
</dbReference>
<dbReference type="EMBL" id="KV744918">
    <property type="protein sequence ID" value="OCK81510.1"/>
    <property type="molecule type" value="Genomic_DNA"/>
</dbReference>
<gene>
    <name evidence="4" type="ORF">K432DRAFT_392090</name>
</gene>
<accession>A0A8E2ED43</accession>
<keyword evidence="2" id="KW-0521">NADP</keyword>
<comment type="similarity">
    <text evidence="1">Belongs to the NmrA-type oxidoreductase family.</text>
</comment>
<evidence type="ECO:0000259" key="3">
    <source>
        <dbReference type="Pfam" id="PF05368"/>
    </source>
</evidence>
<sequence length="140" mass="15359">MPVSLITGATGKHGGVTMNALLDSSRSGLEIHELTRNPNSAAAISLSKRDVHLVKGDLLNRQSLRAALKDVEVAYLVTDSNGPRYVEREVEQGKLFVECFFIVFSSVAGADTATEVENFYSKYLIEEKIRPTAFLGNTFH</sequence>
<evidence type="ECO:0000313" key="4">
    <source>
        <dbReference type="EMBL" id="OCK81510.1"/>
    </source>
</evidence>